<feature type="domain" description="LTD" evidence="2">
    <location>
        <begin position="22"/>
        <end position="189"/>
    </location>
</feature>
<evidence type="ECO:0000259" key="2">
    <source>
        <dbReference type="PROSITE" id="PS51841"/>
    </source>
</evidence>
<dbReference type="Pfam" id="PF00932">
    <property type="entry name" value="LTD"/>
    <property type="match status" value="1"/>
</dbReference>
<evidence type="ECO:0000313" key="3">
    <source>
        <dbReference type="EMBL" id="SER58170.1"/>
    </source>
</evidence>
<dbReference type="InterPro" id="IPR036415">
    <property type="entry name" value="Lamin_tail_dom_sf"/>
</dbReference>
<accession>A0AAJ5BFE3</accession>
<evidence type="ECO:0000313" key="4">
    <source>
        <dbReference type="Proteomes" id="UP000183496"/>
    </source>
</evidence>
<name>A0AAJ5BFE3_MYRPR</name>
<dbReference type="Pfam" id="PF18962">
    <property type="entry name" value="Por_Secre_tail"/>
    <property type="match status" value="1"/>
</dbReference>
<dbReference type="AlphaFoldDB" id="A0AAJ5BFE3"/>
<keyword evidence="4" id="KW-1185">Reference proteome</keyword>
<organism evidence="3 4">
    <name type="scientific">Myroides profundi</name>
    <dbReference type="NCBI Taxonomy" id="480520"/>
    <lineage>
        <taxon>Bacteria</taxon>
        <taxon>Pseudomonadati</taxon>
        <taxon>Bacteroidota</taxon>
        <taxon>Flavobacteriia</taxon>
        <taxon>Flavobacteriales</taxon>
        <taxon>Flavobacteriaceae</taxon>
        <taxon>Myroides</taxon>
    </lineage>
</organism>
<evidence type="ECO:0000256" key="1">
    <source>
        <dbReference type="ARBA" id="ARBA00022729"/>
    </source>
</evidence>
<dbReference type="Gene3D" id="2.60.40.1260">
    <property type="entry name" value="Lamin Tail domain"/>
    <property type="match status" value="1"/>
</dbReference>
<proteinExistence type="predicted"/>
<dbReference type="Proteomes" id="UP000183496">
    <property type="component" value="Unassembled WGS sequence"/>
</dbReference>
<protein>
    <submittedName>
        <fullName evidence="3">Por secretion system C-terminal sorting domain-containing protein</fullName>
    </submittedName>
</protein>
<keyword evidence="1" id="KW-0732">Signal</keyword>
<dbReference type="KEGG" id="mpw:MPR_1290"/>
<dbReference type="PROSITE" id="PS51841">
    <property type="entry name" value="LTD"/>
    <property type="match status" value="1"/>
</dbReference>
<reference evidence="3 4" key="1">
    <citation type="submission" date="2016-10" db="EMBL/GenBank/DDBJ databases">
        <authorList>
            <person name="Varghese N."/>
            <person name="Submissions S."/>
        </authorList>
    </citation>
    <scope>NUCLEOTIDE SEQUENCE [LARGE SCALE GENOMIC DNA]</scope>
    <source>
        <strain evidence="4">DSM 19823 / KCTC 23066 / CCTCC M 208030 / D25</strain>
    </source>
</reference>
<dbReference type="SUPFAM" id="SSF74853">
    <property type="entry name" value="Lamin A/C globular tail domain"/>
    <property type="match status" value="1"/>
</dbReference>
<dbReference type="RefSeq" id="WP_041890413.1">
    <property type="nucleotide sequence ID" value="NZ_CP010817.1"/>
</dbReference>
<dbReference type="InterPro" id="IPR026444">
    <property type="entry name" value="Secre_tail"/>
</dbReference>
<sequence length="424" mass="48411">MRKITFLSIITFVILLFTINKTFGQIAITEVYYDTPFDEEFDLIRVTENGKKTIKYKQKAHHLGEFIELYNYTTSDISMDGWVLMDDEGAFEFPKNIVIKSGDFLVLAYRDLKNKPDIGNYFPIFFPTTKGKESKIIYQDAIILNNTGEVLTLYSSKFLDLDFKDPKFGYRSKNLIKVDQVSWLFKPTTSQRSPWSNAYQDTNYKVLGDRNFYAHNSLQLVADKKYSEIKATPFTSGYLPKIRSILDTPLANGFRINIANIDWGMHVQELVNYITKTSIPKIQQTPKGTFNKEQICFVYDTSGNMIGAKPCNVASKASAMAMKNTQLHDQMTLDNLSIEEIKKHVIVYPNPTDGVFNVVFEKEIQGKIAEVEVFSMTGALVKSSIITKKDTSVSYDISNYPTGVYIVKFKLISNTSFNVNILKR</sequence>
<dbReference type="EMBL" id="FOFY01000020">
    <property type="protein sequence ID" value="SER58170.1"/>
    <property type="molecule type" value="Genomic_DNA"/>
</dbReference>
<dbReference type="InterPro" id="IPR001322">
    <property type="entry name" value="Lamin_tail_dom"/>
</dbReference>
<gene>
    <name evidence="3" type="ORF">SAMN04488089_12016</name>
</gene>
<comment type="caution">
    <text evidence="3">The sequence shown here is derived from an EMBL/GenBank/DDBJ whole genome shotgun (WGS) entry which is preliminary data.</text>
</comment>
<dbReference type="NCBIfam" id="TIGR04183">
    <property type="entry name" value="Por_Secre_tail"/>
    <property type="match status" value="1"/>
</dbReference>